<dbReference type="PROSITE" id="PS51725">
    <property type="entry name" value="ABM"/>
    <property type="match status" value="2"/>
</dbReference>
<keyword evidence="2" id="KW-0560">Oxidoreductase</keyword>
<reference evidence="2 3" key="1">
    <citation type="journal article" date="2014" name="Int. J. Syst. Evol. Microbiol.">
        <title>Phylogenomics and the dynamic genome evolution of the genus Streptococcus.</title>
        <authorList>
            <consortium name="The Broad Institute Genome Sequencing Platform"/>
            <person name="Richards V.P."/>
            <person name="Palmer S.R."/>
            <person name="Pavinski Bitar P.D."/>
            <person name="Qin X."/>
            <person name="Weinstock G.M."/>
            <person name="Highlander S.K."/>
            <person name="Town C.D."/>
            <person name="Burne R.A."/>
            <person name="Stanhope M.J."/>
        </authorList>
    </citation>
    <scope>NUCLEOTIDE SEQUENCE [LARGE SCALE GENOMIC DNA]</scope>
    <source>
        <strain evidence="2 3">LQ 940-04</strain>
    </source>
</reference>
<protein>
    <submittedName>
        <fullName evidence="2">Antibiotic biosynthesis monooxygenase</fullName>
    </submittedName>
</protein>
<dbReference type="OrthoDB" id="9812754at2"/>
<accession>G5K9W2</accession>
<dbReference type="PANTHER" id="PTHR33336">
    <property type="entry name" value="QUINOL MONOOXYGENASE YGIN-RELATED"/>
    <property type="match status" value="1"/>
</dbReference>
<proteinExistence type="predicted"/>
<dbReference type="GO" id="GO:0004497">
    <property type="term" value="F:monooxygenase activity"/>
    <property type="evidence" value="ECO:0007669"/>
    <property type="project" value="UniProtKB-KW"/>
</dbReference>
<dbReference type="Proteomes" id="UP000003217">
    <property type="component" value="Unassembled WGS sequence"/>
</dbReference>
<dbReference type="STRING" id="361101.GCA_900102825_00822"/>
<organism evidence="2 3">
    <name type="scientific">Streptococcus pseudoporcinus LQ 940-04</name>
    <dbReference type="NCBI Taxonomy" id="875093"/>
    <lineage>
        <taxon>Bacteria</taxon>
        <taxon>Bacillati</taxon>
        <taxon>Bacillota</taxon>
        <taxon>Bacilli</taxon>
        <taxon>Lactobacillales</taxon>
        <taxon>Streptococcaceae</taxon>
        <taxon>Streptococcus</taxon>
    </lineage>
</organism>
<dbReference type="Gene3D" id="3.30.70.100">
    <property type="match status" value="1"/>
</dbReference>
<gene>
    <name evidence="2" type="ORF">STRPS_0534</name>
</gene>
<feature type="domain" description="ABM" evidence="1">
    <location>
        <begin position="118"/>
        <end position="211"/>
    </location>
</feature>
<keyword evidence="2" id="KW-0503">Monooxygenase</keyword>
<sequence length="222" mass="25383">MNPEKQAPIMRLFELEPIPSTMERFQKIGKENLLQSINHEEGTLVMASCHYDNPEQQVVFEVYKDEASYREHIQSDHFKTFLDYASDGLKSSRVIILQAELLFEKAERKIFENASTLAIHLAKISLAPENAASFKAILNEEMATSIAKESGVLALFCGRSLEDLSQWYFFEVYQNQEAYQQHIESAHFKKYVQDSADIVLNKEIVTLTGHILVSQGKAQYLS</sequence>
<evidence type="ECO:0000313" key="3">
    <source>
        <dbReference type="Proteomes" id="UP000003217"/>
    </source>
</evidence>
<dbReference type="RefSeq" id="WP_007892667.1">
    <property type="nucleotide sequence ID" value="NZ_AEUY02000005.1"/>
</dbReference>
<dbReference type="GeneID" id="58555094"/>
<dbReference type="InterPro" id="IPR007138">
    <property type="entry name" value="ABM_dom"/>
</dbReference>
<dbReference type="PANTHER" id="PTHR33336:SF3">
    <property type="entry name" value="ABM DOMAIN-CONTAINING PROTEIN"/>
    <property type="match status" value="1"/>
</dbReference>
<keyword evidence="3" id="KW-1185">Reference proteome</keyword>
<dbReference type="AlphaFoldDB" id="G5K9W2"/>
<name>G5K9W2_9STRE</name>
<evidence type="ECO:0000259" key="1">
    <source>
        <dbReference type="PROSITE" id="PS51725"/>
    </source>
</evidence>
<dbReference type="Pfam" id="PF03992">
    <property type="entry name" value="ABM"/>
    <property type="match status" value="2"/>
</dbReference>
<evidence type="ECO:0000313" key="2">
    <source>
        <dbReference type="EMBL" id="EHI64080.1"/>
    </source>
</evidence>
<feature type="domain" description="ABM" evidence="1">
    <location>
        <begin position="9"/>
        <end position="101"/>
    </location>
</feature>
<comment type="caution">
    <text evidence="2">The sequence shown here is derived from an EMBL/GenBank/DDBJ whole genome shotgun (WGS) entry which is preliminary data.</text>
</comment>
<dbReference type="SUPFAM" id="SSF54909">
    <property type="entry name" value="Dimeric alpha+beta barrel"/>
    <property type="match status" value="2"/>
</dbReference>
<dbReference type="InterPro" id="IPR050744">
    <property type="entry name" value="AI-2_Isomerase_LsrG"/>
</dbReference>
<dbReference type="EMBL" id="AEUY02000005">
    <property type="protein sequence ID" value="EHI64080.1"/>
    <property type="molecule type" value="Genomic_DNA"/>
</dbReference>
<dbReference type="InterPro" id="IPR011008">
    <property type="entry name" value="Dimeric_a/b-barrel"/>
</dbReference>